<feature type="domain" description="Reverse transcriptase" evidence="2">
    <location>
        <begin position="465"/>
        <end position="733"/>
    </location>
</feature>
<evidence type="ECO:0000313" key="4">
    <source>
        <dbReference type="Proteomes" id="UP001307889"/>
    </source>
</evidence>
<evidence type="ECO:0000259" key="2">
    <source>
        <dbReference type="PROSITE" id="PS50878"/>
    </source>
</evidence>
<dbReference type="CDD" id="cd01650">
    <property type="entry name" value="RT_nLTR_like"/>
    <property type="match status" value="1"/>
</dbReference>
<dbReference type="Gene3D" id="3.60.10.10">
    <property type="entry name" value="Endonuclease/exonuclease/phosphatase"/>
    <property type="match status" value="1"/>
</dbReference>
<dbReference type="SUPFAM" id="SSF56219">
    <property type="entry name" value="DNase I-like"/>
    <property type="match status" value="1"/>
</dbReference>
<dbReference type="InterPro" id="IPR043502">
    <property type="entry name" value="DNA/RNA_pol_sf"/>
</dbReference>
<dbReference type="EMBL" id="AP028909">
    <property type="protein sequence ID" value="BES88314.1"/>
    <property type="molecule type" value="Genomic_DNA"/>
</dbReference>
<name>A0ABN7A7S5_9HEMI</name>
<proteinExistence type="predicted"/>
<reference evidence="3 4" key="1">
    <citation type="submission" date="2023-09" db="EMBL/GenBank/DDBJ databases">
        <title>Nesidiocoris tenuis whole genome shotgun sequence.</title>
        <authorList>
            <person name="Shibata T."/>
            <person name="Shimoda M."/>
            <person name="Kobayashi T."/>
            <person name="Uehara T."/>
        </authorList>
    </citation>
    <scope>NUCLEOTIDE SEQUENCE [LARGE SCALE GENOMIC DNA]</scope>
    <source>
        <strain evidence="3 4">Japan</strain>
    </source>
</reference>
<sequence>MDELAQIMSEKGASVLLLQEPSVKAGHVYGLGPATRCFCVTEHPRSAVILLDSGLDALLLAELSGEDLVAVKIRNAWMECVVLSVYMSPNENHESVLRRLDFAVGQIGDTRVLVGGDFNAWACLWGSGRDSARGSEVALWAASRGLSLLNRVECGPTFIGGRGSSYIDLTWASADWWTNAFKWCMDFETSSDHGLITVQIVRDPDTPEESTSTCRFNTRKGNWKVYRAEVNNLLVDYTLEHSVVEGGLSATVGELERVLGQAAFSAIPVRKNARRRSAPWWTPELAALRQDMIQGLRKKQHCMDLPHRQHFKQQYSIARKLFKTEVRRSKRQSWRTLVTERLSQDPWSLPYRVLSKKIGPDGTVGSIRVNGVPAQTWEDAGRAYLSEVFPKDAPENDSAEDRRRRNQVERPLDTPDSPPWTRTEFKAATGSFGRYKAPGLDGIDMAMIKESTEEFQDALLLVYNRALELGEFPAQWKAASIKALLKSPDRDPGLSSSYRPISLLAVDGKLLERLMLNKLEPYLVPALHPNQYGCVKGRTTEDAITTLMTMVKGRREKQVMVIFYDIEGAFNAVWWPLVLSRLRDLMIPSNLYSLMVSYFSKRRADLLFRHGKVSTEVSRGCPQGSVLGAAIWNLVFSQLLCDLGVEDFSGVAYVDDLAVVVSADTAEGLSANATRCSGIVEDWCRRARLGVAAAKTQALVMKGKKNVRDSLTFAVGGELIQAGLTAKYLGVIIHRNKSLEPHVNLLQTKICRAVGLMRGVRGSSWGLQFSEAARYYKGVFLPTILYAAATWWAKPSKKIRDKVQSLQRAALIPLTKAYRTSATAALQVIAGIEPLDLVLDGRVAVSQLNWPQRTLAEVRPQLQAKMNAADNKAAKLGEVRSWVREEWQSRWDGGTTGRLAYAFFPSIRTRIESNWLQPGYAETQLMTGHGNFNARLHFFKRRDSRACSCGEPEETAEHVLRSCRMYNRIRRDCFGSEQYNEGLHHLVESREAYERFKRFAAKWHEMRGEGALPEINEP</sequence>
<organism evidence="3 4">
    <name type="scientific">Nesidiocoris tenuis</name>
    <dbReference type="NCBI Taxonomy" id="355587"/>
    <lineage>
        <taxon>Eukaryota</taxon>
        <taxon>Metazoa</taxon>
        <taxon>Ecdysozoa</taxon>
        <taxon>Arthropoda</taxon>
        <taxon>Hexapoda</taxon>
        <taxon>Insecta</taxon>
        <taxon>Pterygota</taxon>
        <taxon>Neoptera</taxon>
        <taxon>Paraneoptera</taxon>
        <taxon>Hemiptera</taxon>
        <taxon>Heteroptera</taxon>
        <taxon>Panheteroptera</taxon>
        <taxon>Cimicomorpha</taxon>
        <taxon>Miridae</taxon>
        <taxon>Dicyphina</taxon>
        <taxon>Nesidiocoris</taxon>
    </lineage>
</organism>
<dbReference type="InterPro" id="IPR005135">
    <property type="entry name" value="Endo/exonuclease/phosphatase"/>
</dbReference>
<accession>A0ABN7A7S5</accession>
<dbReference type="SUPFAM" id="SSF56672">
    <property type="entry name" value="DNA/RNA polymerases"/>
    <property type="match status" value="1"/>
</dbReference>
<dbReference type="PROSITE" id="PS50878">
    <property type="entry name" value="RT_POL"/>
    <property type="match status" value="1"/>
</dbReference>
<feature type="region of interest" description="Disordered" evidence="1">
    <location>
        <begin position="388"/>
        <end position="423"/>
    </location>
</feature>
<evidence type="ECO:0000313" key="3">
    <source>
        <dbReference type="EMBL" id="BES88314.1"/>
    </source>
</evidence>
<dbReference type="InterPro" id="IPR000477">
    <property type="entry name" value="RT_dom"/>
</dbReference>
<feature type="compositionally biased region" description="Basic and acidic residues" evidence="1">
    <location>
        <begin position="389"/>
        <end position="413"/>
    </location>
</feature>
<dbReference type="InterPro" id="IPR036691">
    <property type="entry name" value="Endo/exonu/phosph_ase_sf"/>
</dbReference>
<dbReference type="Pfam" id="PF14529">
    <property type="entry name" value="Exo_endo_phos_2"/>
    <property type="match status" value="1"/>
</dbReference>
<dbReference type="PANTHER" id="PTHR19446">
    <property type="entry name" value="REVERSE TRANSCRIPTASES"/>
    <property type="match status" value="1"/>
</dbReference>
<protein>
    <submittedName>
        <fullName evidence="3">Retrotransposon protein</fullName>
    </submittedName>
</protein>
<dbReference type="Proteomes" id="UP001307889">
    <property type="component" value="Chromosome 1"/>
</dbReference>
<dbReference type="Pfam" id="PF00078">
    <property type="entry name" value="RVT_1"/>
    <property type="match status" value="1"/>
</dbReference>
<gene>
    <name evidence="3" type="ORF">NTJ_01121</name>
</gene>
<evidence type="ECO:0000256" key="1">
    <source>
        <dbReference type="SAM" id="MobiDB-lite"/>
    </source>
</evidence>
<keyword evidence="4" id="KW-1185">Reference proteome</keyword>